<keyword evidence="5" id="KW-0762">Sugar transport</keyword>
<reference evidence="13 14" key="1">
    <citation type="submission" date="2013-12" db="EMBL/GenBank/DDBJ databases">
        <title>A Varibaculum cambriense genome reconstructed from a premature infant gut community with otherwise low bacterial novelty that shifts toward anaerobic metabolism during the third week of life.</title>
        <authorList>
            <person name="Brown C.T."/>
            <person name="Sharon I."/>
            <person name="Thomas B.C."/>
            <person name="Castelle C.J."/>
            <person name="Morowitz M.J."/>
            <person name="Banfield J.F."/>
        </authorList>
    </citation>
    <scope>NUCLEOTIDE SEQUENCE [LARGE SCALE GENOMIC DNA]</scope>
    <source>
        <strain evidence="14">DORA_A_5_14_21</strain>
    </source>
</reference>
<sequence>IDALIVGAEIPMFLGSMIMGPLGGLVIKYIDKSLEKRIPAGFEMVINNFSLGIAGMLLCLLGFEVIGPAVLIANTFVKECIEALVHAGYLPLLSVINEPAKVLFLNNAIDQGVYYPLGMQQASVNGKSIFFMVAS</sequence>
<keyword evidence="9 11" id="KW-1133">Transmembrane helix</keyword>
<name>W1X987_ECOLX</name>
<keyword evidence="6" id="KW-0808">Transferase</keyword>
<evidence type="ECO:0000256" key="6">
    <source>
        <dbReference type="ARBA" id="ARBA00022679"/>
    </source>
</evidence>
<keyword evidence="10 11" id="KW-0472">Membrane</keyword>
<feature type="domain" description="Phosphotransferase system EIIC" evidence="12">
    <location>
        <begin position="6"/>
        <end position="131"/>
    </location>
</feature>
<dbReference type="PANTHER" id="PTHR30181:SF2">
    <property type="entry name" value="PTS SYSTEM MANNITOL-SPECIFIC EIICBA COMPONENT"/>
    <property type="match status" value="1"/>
</dbReference>
<dbReference type="Pfam" id="PF02378">
    <property type="entry name" value="PTS_EIIC"/>
    <property type="match status" value="1"/>
</dbReference>
<comment type="caution">
    <text evidence="13">The sequence shown here is derived from an EMBL/GenBank/DDBJ whole genome shotgun (WGS) entry which is preliminary data.</text>
</comment>
<accession>W1X987</accession>
<evidence type="ECO:0000256" key="5">
    <source>
        <dbReference type="ARBA" id="ARBA00022597"/>
    </source>
</evidence>
<dbReference type="GO" id="GO:0005886">
    <property type="term" value="C:plasma membrane"/>
    <property type="evidence" value="ECO:0007669"/>
    <property type="project" value="UniProtKB-SubCell"/>
</dbReference>
<keyword evidence="8 11" id="KW-0812">Transmembrane</keyword>
<comment type="subcellular location">
    <subcellularLocation>
        <location evidence="1">Cell membrane</location>
        <topology evidence="1">Multi-pass membrane protein</topology>
    </subcellularLocation>
</comment>
<evidence type="ECO:0000256" key="9">
    <source>
        <dbReference type="ARBA" id="ARBA00022989"/>
    </source>
</evidence>
<evidence type="ECO:0000256" key="11">
    <source>
        <dbReference type="SAM" id="Phobius"/>
    </source>
</evidence>
<keyword evidence="7" id="KW-0598">Phosphotransferase system</keyword>
<gene>
    <name evidence="13" type="ORF">Q609_ECAC00928G0001</name>
</gene>
<evidence type="ECO:0000256" key="8">
    <source>
        <dbReference type="ARBA" id="ARBA00022692"/>
    </source>
</evidence>
<keyword evidence="2" id="KW-0813">Transport</keyword>
<dbReference type="Proteomes" id="UP000018853">
    <property type="component" value="Unassembled WGS sequence"/>
</dbReference>
<evidence type="ECO:0000313" key="13">
    <source>
        <dbReference type="EMBL" id="ETJ26045.1"/>
    </source>
</evidence>
<evidence type="ECO:0000256" key="2">
    <source>
        <dbReference type="ARBA" id="ARBA00022448"/>
    </source>
</evidence>
<evidence type="ECO:0000256" key="4">
    <source>
        <dbReference type="ARBA" id="ARBA00022553"/>
    </source>
</evidence>
<feature type="transmembrane region" description="Helical" evidence="11">
    <location>
        <begin position="51"/>
        <end position="73"/>
    </location>
</feature>
<evidence type="ECO:0000259" key="12">
    <source>
        <dbReference type="Pfam" id="PF02378"/>
    </source>
</evidence>
<keyword evidence="4" id="KW-0597">Phosphoprotein</keyword>
<dbReference type="InterPro" id="IPR003352">
    <property type="entry name" value="PTS_EIIC"/>
</dbReference>
<dbReference type="PANTHER" id="PTHR30181">
    <property type="entry name" value="MANNITOL PERMEASE IIC COMPONENT"/>
    <property type="match status" value="1"/>
</dbReference>
<evidence type="ECO:0000256" key="7">
    <source>
        <dbReference type="ARBA" id="ARBA00022683"/>
    </source>
</evidence>
<evidence type="ECO:0000256" key="1">
    <source>
        <dbReference type="ARBA" id="ARBA00004651"/>
    </source>
</evidence>
<dbReference type="GO" id="GO:0008982">
    <property type="term" value="F:protein-N(PI)-phosphohistidine-sugar phosphotransferase activity"/>
    <property type="evidence" value="ECO:0007669"/>
    <property type="project" value="InterPro"/>
</dbReference>
<organism evidence="13 14">
    <name type="scientific">Escherichia coli DORA_A_5_14_21</name>
    <dbReference type="NCBI Taxonomy" id="1403943"/>
    <lineage>
        <taxon>Bacteria</taxon>
        <taxon>Pseudomonadati</taxon>
        <taxon>Pseudomonadota</taxon>
        <taxon>Gammaproteobacteria</taxon>
        <taxon>Enterobacterales</taxon>
        <taxon>Enterobacteriaceae</taxon>
        <taxon>Escherichia</taxon>
    </lineage>
</organism>
<proteinExistence type="predicted"/>
<keyword evidence="3" id="KW-1003">Cell membrane</keyword>
<evidence type="ECO:0000256" key="10">
    <source>
        <dbReference type="ARBA" id="ARBA00023136"/>
    </source>
</evidence>
<protein>
    <submittedName>
        <fullName evidence="13">PTS system mannitol-specific cryptic EIICB component</fullName>
    </submittedName>
</protein>
<feature type="non-terminal residue" evidence="13">
    <location>
        <position position="135"/>
    </location>
</feature>
<dbReference type="AlphaFoldDB" id="W1X987"/>
<evidence type="ECO:0000256" key="3">
    <source>
        <dbReference type="ARBA" id="ARBA00022475"/>
    </source>
</evidence>
<dbReference type="InterPro" id="IPR050893">
    <property type="entry name" value="Sugar_PTS"/>
</dbReference>
<feature type="transmembrane region" description="Helical" evidence="11">
    <location>
        <begin position="12"/>
        <end position="30"/>
    </location>
</feature>
<evidence type="ECO:0000313" key="14">
    <source>
        <dbReference type="Proteomes" id="UP000018853"/>
    </source>
</evidence>
<dbReference type="GO" id="GO:0090563">
    <property type="term" value="F:protein-phosphocysteine-sugar phosphotransferase activity"/>
    <property type="evidence" value="ECO:0007669"/>
    <property type="project" value="TreeGrafter"/>
</dbReference>
<dbReference type="EMBL" id="AZLZ01000928">
    <property type="protein sequence ID" value="ETJ26045.1"/>
    <property type="molecule type" value="Genomic_DNA"/>
</dbReference>
<dbReference type="GO" id="GO:0009401">
    <property type="term" value="P:phosphoenolpyruvate-dependent sugar phosphotransferase system"/>
    <property type="evidence" value="ECO:0007669"/>
    <property type="project" value="UniProtKB-KW"/>
</dbReference>
<feature type="non-terminal residue" evidence="13">
    <location>
        <position position="1"/>
    </location>
</feature>